<dbReference type="SUPFAM" id="SSF55781">
    <property type="entry name" value="GAF domain-like"/>
    <property type="match status" value="1"/>
</dbReference>
<dbReference type="Proteomes" id="UP000244940">
    <property type="component" value="Unassembled WGS sequence"/>
</dbReference>
<reference evidence="6 7" key="1">
    <citation type="submission" date="2018-05" db="EMBL/GenBank/DDBJ databases">
        <title>Pararhodobacter marina sp. nov., isolated from deep-sea water of the Indian Ocean.</title>
        <authorList>
            <person name="Lai Q.Sr."/>
            <person name="Liu X."/>
            <person name="Shao Z."/>
        </authorList>
    </citation>
    <scope>NUCLEOTIDE SEQUENCE [LARGE SCALE GENOMIC DNA]</scope>
    <source>
        <strain evidence="6 7">CIC4N-9</strain>
    </source>
</reference>
<keyword evidence="3" id="KW-0804">Transcription</keyword>
<dbReference type="EMBL" id="QEYD01000001">
    <property type="protein sequence ID" value="PWE31451.1"/>
    <property type="molecule type" value="Genomic_DNA"/>
</dbReference>
<keyword evidence="1" id="KW-0805">Transcription regulation</keyword>
<dbReference type="Pfam" id="PF09339">
    <property type="entry name" value="HTH_IclR"/>
    <property type="match status" value="1"/>
</dbReference>
<dbReference type="PROSITE" id="PS51077">
    <property type="entry name" value="HTH_ICLR"/>
    <property type="match status" value="1"/>
</dbReference>
<sequence>MARPKVRIEQNARVIGSLGPMPETVVKSAGRTIRILELFDELQRDATVVEIAEALGYPQSSCAALLRSLKLIGYLHYIPDRRSYIPTTRVSVLGNWVNRDVFGEGRLSLILRALGEATGETIMLAAQNGLLSQYIHVQQAPGPDAIHLMMGTTRPLIRSGTGYAILTRFKESEITRIVLRSNAERPEAEPPVSVADVLAAVEDVRRSGYAYVGRSVITRGGAVLAMPLPLLPHSPPLAIAICGHSRSMNARKEELVALLDEHISRLPEV</sequence>
<dbReference type="GO" id="GO:0045892">
    <property type="term" value="P:negative regulation of DNA-templated transcription"/>
    <property type="evidence" value="ECO:0007669"/>
    <property type="project" value="TreeGrafter"/>
</dbReference>
<dbReference type="InterPro" id="IPR036388">
    <property type="entry name" value="WH-like_DNA-bd_sf"/>
</dbReference>
<feature type="domain" description="IclR-ED" evidence="5">
    <location>
        <begin position="89"/>
        <end position="269"/>
    </location>
</feature>
<dbReference type="RefSeq" id="WP_109531252.1">
    <property type="nucleotide sequence ID" value="NZ_CAXPUO010000052.1"/>
</dbReference>
<evidence type="ECO:0000256" key="2">
    <source>
        <dbReference type="ARBA" id="ARBA00023125"/>
    </source>
</evidence>
<organism evidence="6 7">
    <name type="scientific">Pararhodobacter marinus</name>
    <dbReference type="NCBI Taxonomy" id="2184063"/>
    <lineage>
        <taxon>Bacteria</taxon>
        <taxon>Pseudomonadati</taxon>
        <taxon>Pseudomonadota</taxon>
        <taxon>Alphaproteobacteria</taxon>
        <taxon>Rhodobacterales</taxon>
        <taxon>Paracoccaceae</taxon>
        <taxon>Pararhodobacter</taxon>
    </lineage>
</organism>
<dbReference type="Gene3D" id="1.10.10.10">
    <property type="entry name" value="Winged helix-like DNA-binding domain superfamily/Winged helix DNA-binding domain"/>
    <property type="match status" value="1"/>
</dbReference>
<dbReference type="InterPro" id="IPR005471">
    <property type="entry name" value="Tscrpt_reg_IclR_N"/>
</dbReference>
<dbReference type="PANTHER" id="PTHR30136">
    <property type="entry name" value="HELIX-TURN-HELIX TRANSCRIPTIONAL REGULATOR, ICLR FAMILY"/>
    <property type="match status" value="1"/>
</dbReference>
<evidence type="ECO:0000256" key="1">
    <source>
        <dbReference type="ARBA" id="ARBA00023015"/>
    </source>
</evidence>
<gene>
    <name evidence="6" type="ORF">C4N9_00010</name>
</gene>
<accession>A0A2U2CHY6</accession>
<evidence type="ECO:0000313" key="6">
    <source>
        <dbReference type="EMBL" id="PWE31451.1"/>
    </source>
</evidence>
<feature type="domain" description="HTH iclR-type" evidence="4">
    <location>
        <begin position="26"/>
        <end position="88"/>
    </location>
</feature>
<evidence type="ECO:0000259" key="5">
    <source>
        <dbReference type="PROSITE" id="PS51078"/>
    </source>
</evidence>
<dbReference type="Gene3D" id="3.30.450.40">
    <property type="match status" value="1"/>
</dbReference>
<dbReference type="GO" id="GO:0003677">
    <property type="term" value="F:DNA binding"/>
    <property type="evidence" value="ECO:0007669"/>
    <property type="project" value="UniProtKB-KW"/>
</dbReference>
<dbReference type="InterPro" id="IPR014757">
    <property type="entry name" value="Tscrpt_reg_IclR_C"/>
</dbReference>
<dbReference type="InterPro" id="IPR029016">
    <property type="entry name" value="GAF-like_dom_sf"/>
</dbReference>
<keyword evidence="7" id="KW-1185">Reference proteome</keyword>
<dbReference type="GO" id="GO:0003700">
    <property type="term" value="F:DNA-binding transcription factor activity"/>
    <property type="evidence" value="ECO:0007669"/>
    <property type="project" value="TreeGrafter"/>
</dbReference>
<comment type="caution">
    <text evidence="6">The sequence shown here is derived from an EMBL/GenBank/DDBJ whole genome shotgun (WGS) entry which is preliminary data.</text>
</comment>
<dbReference type="InterPro" id="IPR036390">
    <property type="entry name" value="WH_DNA-bd_sf"/>
</dbReference>
<dbReference type="OrthoDB" id="1634354at2"/>
<dbReference type="Pfam" id="PF01614">
    <property type="entry name" value="IclR_C"/>
    <property type="match status" value="1"/>
</dbReference>
<dbReference type="InterPro" id="IPR050707">
    <property type="entry name" value="HTH_MetabolicPath_Reg"/>
</dbReference>
<dbReference type="SUPFAM" id="SSF46785">
    <property type="entry name" value="Winged helix' DNA-binding domain"/>
    <property type="match status" value="1"/>
</dbReference>
<dbReference type="PROSITE" id="PS51078">
    <property type="entry name" value="ICLR_ED"/>
    <property type="match status" value="1"/>
</dbReference>
<proteinExistence type="predicted"/>
<name>A0A2U2CHY6_9RHOB</name>
<evidence type="ECO:0000313" key="7">
    <source>
        <dbReference type="Proteomes" id="UP000244940"/>
    </source>
</evidence>
<protein>
    <submittedName>
        <fullName evidence="6">IclR family transcriptional regulator</fullName>
    </submittedName>
</protein>
<dbReference type="AlphaFoldDB" id="A0A2U2CHY6"/>
<evidence type="ECO:0000256" key="3">
    <source>
        <dbReference type="ARBA" id="ARBA00023163"/>
    </source>
</evidence>
<evidence type="ECO:0000259" key="4">
    <source>
        <dbReference type="PROSITE" id="PS51077"/>
    </source>
</evidence>
<dbReference type="GeneID" id="94363266"/>
<dbReference type="PANTHER" id="PTHR30136:SF35">
    <property type="entry name" value="HTH-TYPE TRANSCRIPTIONAL REGULATOR RV1719"/>
    <property type="match status" value="1"/>
</dbReference>
<keyword evidence="2" id="KW-0238">DNA-binding</keyword>